<comment type="caution">
    <text evidence="8">The sequence shown here is derived from an EMBL/GenBank/DDBJ whole genome shotgun (WGS) entry which is preliminary data.</text>
</comment>
<dbReference type="PROSITE" id="PS50926">
    <property type="entry name" value="TRAM"/>
    <property type="match status" value="1"/>
</dbReference>
<feature type="binding site" evidence="4">
    <location>
        <position position="272"/>
    </location>
    <ligand>
        <name>S-adenosyl-L-methionine</name>
        <dbReference type="ChEBI" id="CHEBI:59789"/>
    </ligand>
</feature>
<gene>
    <name evidence="8" type="ORF">GCM10010468_40840</name>
</gene>
<dbReference type="Proteomes" id="UP001501237">
    <property type="component" value="Unassembled WGS sequence"/>
</dbReference>
<keyword evidence="2 4" id="KW-0808">Transferase</keyword>
<feature type="active site" evidence="5">
    <location>
        <position position="424"/>
    </location>
</feature>
<feature type="binding site" evidence="4">
    <location>
        <position position="397"/>
    </location>
    <ligand>
        <name>S-adenosyl-L-methionine</name>
        <dbReference type="ChEBI" id="CHEBI:59789"/>
    </ligand>
</feature>
<dbReference type="Gene3D" id="3.40.50.150">
    <property type="entry name" value="Vaccinia Virus protein VP39"/>
    <property type="match status" value="1"/>
</dbReference>
<keyword evidence="3 4" id="KW-0949">S-adenosyl-L-methionine</keyword>
<dbReference type="Pfam" id="PF05958">
    <property type="entry name" value="tRNA_U5-meth_tr"/>
    <property type="match status" value="1"/>
</dbReference>
<dbReference type="InterPro" id="IPR010280">
    <property type="entry name" value="U5_MeTrfase_fam"/>
</dbReference>
<feature type="binding site" evidence="4">
    <location>
        <position position="301"/>
    </location>
    <ligand>
        <name>S-adenosyl-L-methionine</name>
        <dbReference type="ChEBI" id="CHEBI:59789"/>
    </ligand>
</feature>
<proteinExistence type="inferred from homology"/>
<feature type="binding site" evidence="4">
    <location>
        <position position="325"/>
    </location>
    <ligand>
        <name>S-adenosyl-L-methionine</name>
        <dbReference type="ChEBI" id="CHEBI:59789"/>
    </ligand>
</feature>
<reference evidence="9" key="1">
    <citation type="journal article" date="2019" name="Int. J. Syst. Evol. Microbiol.">
        <title>The Global Catalogue of Microorganisms (GCM) 10K type strain sequencing project: providing services to taxonomists for standard genome sequencing and annotation.</title>
        <authorList>
            <consortium name="The Broad Institute Genomics Platform"/>
            <consortium name="The Broad Institute Genome Sequencing Center for Infectious Disease"/>
            <person name="Wu L."/>
            <person name="Ma J."/>
        </authorList>
    </citation>
    <scope>NUCLEOTIDE SEQUENCE [LARGE SCALE GENOMIC DNA]</scope>
    <source>
        <strain evidence="9">JCM 9377</strain>
    </source>
</reference>
<dbReference type="InterPro" id="IPR030390">
    <property type="entry name" value="MeTrfase_TrmA_AS"/>
</dbReference>
<dbReference type="Gene3D" id="2.40.50.140">
    <property type="entry name" value="Nucleic acid-binding proteins"/>
    <property type="match status" value="1"/>
</dbReference>
<feature type="active site" description="Nucleophile" evidence="4">
    <location>
        <position position="424"/>
    </location>
</feature>
<organism evidence="8 9">
    <name type="scientific">Actinocorallia longicatena</name>
    <dbReference type="NCBI Taxonomy" id="111803"/>
    <lineage>
        <taxon>Bacteria</taxon>
        <taxon>Bacillati</taxon>
        <taxon>Actinomycetota</taxon>
        <taxon>Actinomycetes</taxon>
        <taxon>Streptosporangiales</taxon>
        <taxon>Thermomonosporaceae</taxon>
        <taxon>Actinocorallia</taxon>
    </lineage>
</organism>
<sequence length="467" mass="50866">MGHGGFCVARHEGQVVFVRHALPGETVRARVTEETKNFLRADAVEILKASPDRREAPCEFSGPGRCGGCDWQHATPEAQRRLKSDVVKEQLQRLAGISREVHVEEVAVPVLYTEDGEPIASPPGLGWRTRVQFAVGEDGGVGLRKSRSHDIEYIDRCLIAHPGTEQIGVERQLWKNAAGVEAIVSAGTGDRLVVITEPKGRNRRPTKIPTLDVPVRIVKPDRPERFTPQQPGKAQGGKPQPGRPQPRKAVTPFVREEAAGRLWQVTGSGFWQVHPAAAETLVKAVMDALEPRSGEIALDLYCGVGLFAGVLAERVGRDGLVIGVETGNQAVRDAKFNLKDLANVSIEQGKVEDVIAALEFGQARPERPQRGAQPKRGAAQGHRGGSRVRGADITVLDPPRTGAGEKVVDEIARRTNRKIAYVSCDPATLARDLKYFSTRGWVLETLRAFDLFPNTSHVECVASLIRG</sequence>
<accession>A0ABP6QBQ8</accession>
<dbReference type="PROSITE" id="PS51687">
    <property type="entry name" value="SAM_MT_RNA_M5U"/>
    <property type="match status" value="1"/>
</dbReference>
<dbReference type="GO" id="GO:0008168">
    <property type="term" value="F:methyltransferase activity"/>
    <property type="evidence" value="ECO:0007669"/>
    <property type="project" value="UniProtKB-KW"/>
</dbReference>
<evidence type="ECO:0000256" key="5">
    <source>
        <dbReference type="PROSITE-ProRule" id="PRU10015"/>
    </source>
</evidence>
<dbReference type="EMBL" id="BAAAUV010000009">
    <property type="protein sequence ID" value="GAA3217769.1"/>
    <property type="molecule type" value="Genomic_DNA"/>
</dbReference>
<dbReference type="GO" id="GO:0032259">
    <property type="term" value="P:methylation"/>
    <property type="evidence" value="ECO:0007669"/>
    <property type="project" value="UniProtKB-KW"/>
</dbReference>
<dbReference type="SUPFAM" id="SSF53335">
    <property type="entry name" value="S-adenosyl-L-methionine-dependent methyltransferases"/>
    <property type="match status" value="1"/>
</dbReference>
<feature type="compositionally biased region" description="Low complexity" evidence="6">
    <location>
        <begin position="228"/>
        <end position="240"/>
    </location>
</feature>
<dbReference type="Pfam" id="PF01938">
    <property type="entry name" value="TRAM"/>
    <property type="match status" value="1"/>
</dbReference>
<dbReference type="PANTHER" id="PTHR11061:SF30">
    <property type="entry name" value="TRNA (URACIL(54)-C(5))-METHYLTRANSFERASE"/>
    <property type="match status" value="1"/>
</dbReference>
<evidence type="ECO:0000313" key="9">
    <source>
        <dbReference type="Proteomes" id="UP001501237"/>
    </source>
</evidence>
<feature type="region of interest" description="Disordered" evidence="6">
    <location>
        <begin position="363"/>
        <end position="395"/>
    </location>
</feature>
<evidence type="ECO:0000256" key="1">
    <source>
        <dbReference type="ARBA" id="ARBA00022603"/>
    </source>
</evidence>
<dbReference type="InterPro" id="IPR029063">
    <property type="entry name" value="SAM-dependent_MTases_sf"/>
</dbReference>
<evidence type="ECO:0000256" key="4">
    <source>
        <dbReference type="PROSITE-ProRule" id="PRU01024"/>
    </source>
</evidence>
<keyword evidence="1 4" id="KW-0489">Methyltransferase</keyword>
<evidence type="ECO:0000313" key="8">
    <source>
        <dbReference type="EMBL" id="GAA3217769.1"/>
    </source>
</evidence>
<dbReference type="InterPro" id="IPR002792">
    <property type="entry name" value="TRAM_dom"/>
</dbReference>
<dbReference type="PROSITE" id="PS01230">
    <property type="entry name" value="TRMA_1"/>
    <property type="match status" value="1"/>
</dbReference>
<protein>
    <submittedName>
        <fullName evidence="8">Class I SAM-dependent RNA methyltransferase</fullName>
    </submittedName>
</protein>
<dbReference type="InterPro" id="IPR012340">
    <property type="entry name" value="NA-bd_OB-fold"/>
</dbReference>
<keyword evidence="9" id="KW-1185">Reference proteome</keyword>
<dbReference type="SUPFAM" id="SSF50249">
    <property type="entry name" value="Nucleic acid-binding proteins"/>
    <property type="match status" value="1"/>
</dbReference>
<evidence type="ECO:0000259" key="7">
    <source>
        <dbReference type="PROSITE" id="PS50926"/>
    </source>
</evidence>
<feature type="region of interest" description="Disordered" evidence="6">
    <location>
        <begin position="217"/>
        <end position="249"/>
    </location>
</feature>
<name>A0ABP6QBQ8_9ACTN</name>
<dbReference type="Gene3D" id="2.40.50.1070">
    <property type="match status" value="1"/>
</dbReference>
<evidence type="ECO:0000256" key="3">
    <source>
        <dbReference type="ARBA" id="ARBA00022691"/>
    </source>
</evidence>
<feature type="domain" description="TRAM" evidence="7">
    <location>
        <begin position="1"/>
        <end position="45"/>
    </location>
</feature>
<comment type="similarity">
    <text evidence="4">Belongs to the class I-like SAM-binding methyltransferase superfamily. RNA M5U methyltransferase family.</text>
</comment>
<evidence type="ECO:0000256" key="6">
    <source>
        <dbReference type="SAM" id="MobiDB-lite"/>
    </source>
</evidence>
<dbReference type="PANTHER" id="PTHR11061">
    <property type="entry name" value="RNA M5U METHYLTRANSFERASE"/>
    <property type="match status" value="1"/>
</dbReference>
<evidence type="ECO:0000256" key="2">
    <source>
        <dbReference type="ARBA" id="ARBA00022679"/>
    </source>
</evidence>